<dbReference type="SUPFAM" id="SSF52540">
    <property type="entry name" value="P-loop containing nucleoside triphosphate hydrolases"/>
    <property type="match status" value="1"/>
</dbReference>
<reference evidence="2" key="1">
    <citation type="journal article" date="2020" name="Nature">
        <title>Giant virus diversity and host interactions through global metagenomics.</title>
        <authorList>
            <person name="Schulz F."/>
            <person name="Roux S."/>
            <person name="Paez-Espino D."/>
            <person name="Jungbluth S."/>
            <person name="Walsh D.A."/>
            <person name="Denef V.J."/>
            <person name="McMahon K.D."/>
            <person name="Konstantinidis K.T."/>
            <person name="Eloe-Fadrosh E.A."/>
            <person name="Kyrpides N.C."/>
            <person name="Woyke T."/>
        </authorList>
    </citation>
    <scope>NUCLEOTIDE SEQUENCE</scope>
    <source>
        <strain evidence="2">GVMAG-M-3300010158-59</strain>
    </source>
</reference>
<dbReference type="InterPro" id="IPR027417">
    <property type="entry name" value="P-loop_NTPase"/>
</dbReference>
<dbReference type="InterPro" id="IPR002624">
    <property type="entry name" value="DCK/DGK"/>
</dbReference>
<evidence type="ECO:0000313" key="2">
    <source>
        <dbReference type="EMBL" id="QHS88751.1"/>
    </source>
</evidence>
<dbReference type="AlphaFoldDB" id="A0A6C0BAK2"/>
<name>A0A6C0BAK2_9ZZZZ</name>
<dbReference type="GO" id="GO:0005739">
    <property type="term" value="C:mitochondrion"/>
    <property type="evidence" value="ECO:0007669"/>
    <property type="project" value="TreeGrafter"/>
</dbReference>
<dbReference type="GO" id="GO:0005524">
    <property type="term" value="F:ATP binding"/>
    <property type="evidence" value="ECO:0007669"/>
    <property type="project" value="InterPro"/>
</dbReference>
<accession>A0A6C0BAK2</accession>
<dbReference type="GO" id="GO:0019136">
    <property type="term" value="F:deoxynucleoside kinase activity"/>
    <property type="evidence" value="ECO:0007669"/>
    <property type="project" value="InterPro"/>
</dbReference>
<dbReference type="CDD" id="cd01673">
    <property type="entry name" value="dNK"/>
    <property type="match status" value="1"/>
</dbReference>
<dbReference type="Gene3D" id="3.40.50.300">
    <property type="entry name" value="P-loop containing nucleotide triphosphate hydrolases"/>
    <property type="match status" value="1"/>
</dbReference>
<dbReference type="EMBL" id="MN739102">
    <property type="protein sequence ID" value="QHS88751.1"/>
    <property type="molecule type" value="Genomic_DNA"/>
</dbReference>
<organism evidence="2">
    <name type="scientific">viral metagenome</name>
    <dbReference type="NCBI Taxonomy" id="1070528"/>
    <lineage>
        <taxon>unclassified sequences</taxon>
        <taxon>metagenomes</taxon>
        <taxon>organismal metagenomes</taxon>
    </lineage>
</organism>
<dbReference type="InterPro" id="IPR050566">
    <property type="entry name" value="Deoxyribonucleoside_kinase"/>
</dbReference>
<protein>
    <recommendedName>
        <fullName evidence="1">Deoxynucleoside kinase domain-containing protein</fullName>
    </recommendedName>
</protein>
<dbReference type="PANTHER" id="PTHR10513:SF35">
    <property type="entry name" value="DEOXYADENOSINE KINASE"/>
    <property type="match status" value="1"/>
</dbReference>
<proteinExistence type="predicted"/>
<evidence type="ECO:0000259" key="1">
    <source>
        <dbReference type="Pfam" id="PF01712"/>
    </source>
</evidence>
<dbReference type="PIRSF" id="PIRSF000705">
    <property type="entry name" value="DNK"/>
    <property type="match status" value="1"/>
</dbReference>
<dbReference type="PANTHER" id="PTHR10513">
    <property type="entry name" value="DEOXYNUCLEOSIDE KINASE"/>
    <property type="match status" value="1"/>
</dbReference>
<dbReference type="InterPro" id="IPR031314">
    <property type="entry name" value="DNK_dom"/>
</dbReference>
<feature type="domain" description="Deoxynucleoside kinase" evidence="1">
    <location>
        <begin position="8"/>
        <end position="218"/>
    </location>
</feature>
<sequence length="223" mass="26200">MQKSIQIITIEGNIGSGKSTLLENLSQIYQCDERIVFLKEPVTEWEKIKDSEGRTMLEKFYADQKKYSFSFQMMAYITRLAEFKMAIKANPDATIFFTERSLYTDKHVFAKMLYDMGNIEDVDYQIYMRWFDTFAADYTMNQVIYVRTSPEICFERIQTRSRTGEETIPLGYLKRCHGYHETMIQTEFQDIDTLTIDGNTNIKENPAKMGEWLKTIHDLLVGN</sequence>
<dbReference type="Pfam" id="PF01712">
    <property type="entry name" value="dNK"/>
    <property type="match status" value="1"/>
</dbReference>